<sequence length="117" mass="13070">MLLASISQSQPFPYNCFNPLSIPINDASPQGNISKLHFPCLHKQTENTPQHGLRNPLELPLEDQVATSSSSIPTMLLVSSIQSFTTREATNENIMNGAFELTKDLHMNQVIYKMEII</sequence>
<proteinExistence type="predicted"/>
<accession>A0ABP1BKT3</accession>
<evidence type="ECO:0000313" key="1">
    <source>
        <dbReference type="EMBL" id="CAK9876220.1"/>
    </source>
</evidence>
<protein>
    <submittedName>
        <fullName evidence="1">Uncharacterized protein</fullName>
    </submittedName>
</protein>
<dbReference type="Proteomes" id="UP001497522">
    <property type="component" value="Chromosome 5"/>
</dbReference>
<keyword evidence="2" id="KW-1185">Reference proteome</keyword>
<reference evidence="1" key="1">
    <citation type="submission" date="2024-03" db="EMBL/GenBank/DDBJ databases">
        <authorList>
            <consortium name="ELIXIR-Norway"/>
            <consortium name="Elixir Norway"/>
        </authorList>
    </citation>
    <scope>NUCLEOTIDE SEQUENCE</scope>
</reference>
<dbReference type="EMBL" id="OZ023706">
    <property type="protein sequence ID" value="CAK9876220.1"/>
    <property type="molecule type" value="Genomic_DNA"/>
</dbReference>
<name>A0ABP1BKT3_9BRYO</name>
<gene>
    <name evidence="1" type="ORF">CSSPJE1EN2_LOCUS18442</name>
</gene>
<organism evidence="1 2">
    <name type="scientific">Sphagnum jensenii</name>
    <dbReference type="NCBI Taxonomy" id="128206"/>
    <lineage>
        <taxon>Eukaryota</taxon>
        <taxon>Viridiplantae</taxon>
        <taxon>Streptophyta</taxon>
        <taxon>Embryophyta</taxon>
        <taxon>Bryophyta</taxon>
        <taxon>Sphagnophytina</taxon>
        <taxon>Sphagnopsida</taxon>
        <taxon>Sphagnales</taxon>
        <taxon>Sphagnaceae</taxon>
        <taxon>Sphagnum</taxon>
    </lineage>
</organism>
<evidence type="ECO:0000313" key="2">
    <source>
        <dbReference type="Proteomes" id="UP001497522"/>
    </source>
</evidence>